<feature type="transmembrane region" description="Helical" evidence="6">
    <location>
        <begin position="7"/>
        <end position="27"/>
    </location>
</feature>
<proteinExistence type="inferred from homology"/>
<dbReference type="SUPFAM" id="SSF58104">
    <property type="entry name" value="Methyl-accepting chemotaxis protein (MCP) signaling domain"/>
    <property type="match status" value="1"/>
</dbReference>
<dbReference type="InterPro" id="IPR051310">
    <property type="entry name" value="MCP_chemotaxis"/>
</dbReference>
<gene>
    <name evidence="8" type="ORF">GTP45_12220</name>
</gene>
<dbReference type="GO" id="GO:0005886">
    <property type="term" value="C:plasma membrane"/>
    <property type="evidence" value="ECO:0007669"/>
    <property type="project" value="TreeGrafter"/>
</dbReference>
<keyword evidence="6" id="KW-1133">Transmembrane helix</keyword>
<evidence type="ECO:0000313" key="8">
    <source>
        <dbReference type="EMBL" id="MYM67594.1"/>
    </source>
</evidence>
<dbReference type="GO" id="GO:0007165">
    <property type="term" value="P:signal transduction"/>
    <property type="evidence" value="ECO:0007669"/>
    <property type="project" value="UniProtKB-KW"/>
</dbReference>
<evidence type="ECO:0000256" key="6">
    <source>
        <dbReference type="SAM" id="Phobius"/>
    </source>
</evidence>
<dbReference type="Pfam" id="PF00015">
    <property type="entry name" value="MCPsignal"/>
    <property type="match status" value="1"/>
</dbReference>
<protein>
    <submittedName>
        <fullName evidence="8">Methyl-accepting chemotaxis protein</fullName>
    </submittedName>
</protein>
<feature type="domain" description="Methyl-accepting transducer" evidence="7">
    <location>
        <begin position="267"/>
        <end position="496"/>
    </location>
</feature>
<feature type="compositionally biased region" description="Polar residues" evidence="5">
    <location>
        <begin position="285"/>
        <end position="297"/>
    </location>
</feature>
<dbReference type="InterPro" id="IPR004089">
    <property type="entry name" value="MCPsignal_dom"/>
</dbReference>
<dbReference type="Pfam" id="PF12729">
    <property type="entry name" value="4HB_MCP_1"/>
    <property type="match status" value="1"/>
</dbReference>
<keyword evidence="4" id="KW-0807">Transducer</keyword>
<evidence type="ECO:0000256" key="5">
    <source>
        <dbReference type="SAM" id="MobiDB-lite"/>
    </source>
</evidence>
<dbReference type="InterPro" id="IPR004090">
    <property type="entry name" value="Chemotax_Me-accpt_rcpt"/>
</dbReference>
<keyword evidence="6" id="KW-0472">Membrane</keyword>
<dbReference type="GO" id="GO:0004888">
    <property type="term" value="F:transmembrane signaling receptor activity"/>
    <property type="evidence" value="ECO:0007669"/>
    <property type="project" value="InterPro"/>
</dbReference>
<dbReference type="RefSeq" id="WP_161014113.1">
    <property type="nucleotide sequence ID" value="NZ_WWCK01000003.1"/>
</dbReference>
<feature type="region of interest" description="Disordered" evidence="5">
    <location>
        <begin position="285"/>
        <end position="305"/>
    </location>
</feature>
<dbReference type="InterPro" id="IPR047347">
    <property type="entry name" value="YvaQ-like_sensor"/>
</dbReference>
<dbReference type="Proteomes" id="UP000450012">
    <property type="component" value="Unassembled WGS sequence"/>
</dbReference>
<evidence type="ECO:0000256" key="4">
    <source>
        <dbReference type="PROSITE-ProRule" id="PRU00284"/>
    </source>
</evidence>
<accession>A0A7X4GQZ9</accession>
<evidence type="ECO:0000259" key="7">
    <source>
        <dbReference type="PROSITE" id="PS50111"/>
    </source>
</evidence>
<dbReference type="InterPro" id="IPR024478">
    <property type="entry name" value="HlyB_4HB_MCP"/>
</dbReference>
<comment type="subcellular location">
    <subcellularLocation>
        <location evidence="1">Membrane</location>
    </subcellularLocation>
</comment>
<dbReference type="AlphaFoldDB" id="A0A7X4GQZ9"/>
<dbReference type="PRINTS" id="PR00260">
    <property type="entry name" value="CHEMTRNSDUCR"/>
</dbReference>
<feature type="transmembrane region" description="Helical" evidence="6">
    <location>
        <begin position="185"/>
        <end position="205"/>
    </location>
</feature>
<dbReference type="CDD" id="cd19411">
    <property type="entry name" value="MCP2201-like_sensor"/>
    <property type="match status" value="1"/>
</dbReference>
<name>A0A7X4GQZ9_9BURK</name>
<evidence type="ECO:0000256" key="1">
    <source>
        <dbReference type="ARBA" id="ARBA00004370"/>
    </source>
</evidence>
<dbReference type="PANTHER" id="PTHR43531:SF14">
    <property type="entry name" value="METHYL-ACCEPTING CHEMOTAXIS PROTEIN I-RELATED"/>
    <property type="match status" value="1"/>
</dbReference>
<dbReference type="PROSITE" id="PS50111">
    <property type="entry name" value="CHEMOTAXIS_TRANSDUC_2"/>
    <property type="match status" value="1"/>
</dbReference>
<keyword evidence="2" id="KW-0488">Methylation</keyword>
<keyword evidence="6" id="KW-0812">Transmembrane</keyword>
<comment type="similarity">
    <text evidence="3">Belongs to the methyl-accepting chemotaxis (MCP) protein family.</text>
</comment>
<sequence length="545" mass="58448">MKIATKLGLSFCGVLLMTAIVGVFSIFELAKVNEISTRLSSRWLPSVRIIEDIKSQVARIRTREFQYIISTDPAEMDKYDKVIAADLDDLKKMQSEYEVMLETATEKELYGQFTEQWGRYMAEDARIRAAVRAGDSEGAKKLIRGESNKLIVSMRGQVDKLVNFYSDGGKEAAAEGLRRYESSRVLIVSLILGSMVLGAALAVLITRRLMRGLGGEPAYATDIVSRIAAGDLSAHVEVRAGDTHSLLYAMKQMRDSLAKIVTDVRSSTHVIAAASDQIAAGNLDLSSRTEQQASSLEETAASMEELTSTVRQNADAAEQANQLAGSASGVAQAGSDVVGRVVHTMESINASSRKIGDIISVIDGIAFQTNILALNAAVEAARAGEQGRGFAVVASEVRNLAQRSAGAAKEIKELIGNSVSQVEEGSKLVAEAGVTMERVVASVQQVTDLIAEITQAGTEQSRGIEQVNEAITQMDTVTQQNAELVQQATTAAQSMQEQATALAQLVSVFRLSAQEEGTLRGIPSTAAVLLSRRAPVQRRLSIASH</sequence>
<dbReference type="CDD" id="cd11386">
    <property type="entry name" value="MCP_signal"/>
    <property type="match status" value="1"/>
</dbReference>
<evidence type="ECO:0000256" key="2">
    <source>
        <dbReference type="ARBA" id="ARBA00022481"/>
    </source>
</evidence>
<dbReference type="FunFam" id="1.10.287.950:FF:000001">
    <property type="entry name" value="Methyl-accepting chemotaxis sensory transducer"/>
    <property type="match status" value="1"/>
</dbReference>
<dbReference type="SMART" id="SM00283">
    <property type="entry name" value="MA"/>
    <property type="match status" value="1"/>
</dbReference>
<dbReference type="Gene3D" id="1.10.287.950">
    <property type="entry name" value="Methyl-accepting chemotaxis protein"/>
    <property type="match status" value="1"/>
</dbReference>
<keyword evidence="9" id="KW-1185">Reference proteome</keyword>
<reference evidence="8 9" key="1">
    <citation type="submission" date="2019-12" db="EMBL/GenBank/DDBJ databases">
        <title>Novel species isolated from a subtropical stream in China.</title>
        <authorList>
            <person name="Lu H."/>
        </authorList>
    </citation>
    <scope>NUCLEOTIDE SEQUENCE [LARGE SCALE GENOMIC DNA]</scope>
    <source>
        <strain evidence="8 9">FT55W</strain>
    </source>
</reference>
<dbReference type="PANTHER" id="PTHR43531">
    <property type="entry name" value="PROTEIN ICFG"/>
    <property type="match status" value="1"/>
</dbReference>
<dbReference type="EMBL" id="WWCK01000003">
    <property type="protein sequence ID" value="MYM67594.1"/>
    <property type="molecule type" value="Genomic_DNA"/>
</dbReference>
<evidence type="ECO:0000256" key="3">
    <source>
        <dbReference type="ARBA" id="ARBA00029447"/>
    </source>
</evidence>
<organism evidence="8 9">
    <name type="scientific">Duganella rivi</name>
    <dbReference type="NCBI Taxonomy" id="2666083"/>
    <lineage>
        <taxon>Bacteria</taxon>
        <taxon>Pseudomonadati</taxon>
        <taxon>Pseudomonadota</taxon>
        <taxon>Betaproteobacteria</taxon>
        <taxon>Burkholderiales</taxon>
        <taxon>Oxalobacteraceae</taxon>
        <taxon>Telluria group</taxon>
        <taxon>Duganella</taxon>
    </lineage>
</organism>
<evidence type="ECO:0000313" key="9">
    <source>
        <dbReference type="Proteomes" id="UP000450012"/>
    </source>
</evidence>
<comment type="caution">
    <text evidence="8">The sequence shown here is derived from an EMBL/GenBank/DDBJ whole genome shotgun (WGS) entry which is preliminary data.</text>
</comment>
<dbReference type="GO" id="GO:0006935">
    <property type="term" value="P:chemotaxis"/>
    <property type="evidence" value="ECO:0007669"/>
    <property type="project" value="InterPro"/>
</dbReference>